<feature type="transmembrane region" description="Helical" evidence="5">
    <location>
        <begin position="339"/>
        <end position="366"/>
    </location>
</feature>
<feature type="transmembrane region" description="Helical" evidence="5">
    <location>
        <begin position="21"/>
        <end position="39"/>
    </location>
</feature>
<feature type="transmembrane region" description="Helical" evidence="5">
    <location>
        <begin position="407"/>
        <end position="426"/>
    </location>
</feature>
<feature type="transmembrane region" description="Helical" evidence="5">
    <location>
        <begin position="279"/>
        <end position="300"/>
    </location>
</feature>
<dbReference type="Proteomes" id="UP001152797">
    <property type="component" value="Unassembled WGS sequence"/>
</dbReference>
<dbReference type="OrthoDB" id="422206at2759"/>
<dbReference type="EMBL" id="CAMXCT010006190">
    <property type="protein sequence ID" value="CAI4014114.1"/>
    <property type="molecule type" value="Genomic_DNA"/>
</dbReference>
<evidence type="ECO:0000313" key="6">
    <source>
        <dbReference type="EMBL" id="CAI4014114.1"/>
    </source>
</evidence>
<dbReference type="EMBL" id="CAMXCT020006190">
    <property type="protein sequence ID" value="CAL1167489.1"/>
    <property type="molecule type" value="Genomic_DNA"/>
</dbReference>
<dbReference type="SUPFAM" id="SSF103473">
    <property type="entry name" value="MFS general substrate transporter"/>
    <property type="match status" value="1"/>
</dbReference>
<feature type="transmembrane region" description="Helical" evidence="5">
    <location>
        <begin position="245"/>
        <end position="267"/>
    </location>
</feature>
<comment type="subcellular location">
    <subcellularLocation>
        <location evidence="1">Membrane</location>
        <topology evidence="1">Multi-pass membrane protein</topology>
    </subcellularLocation>
</comment>
<evidence type="ECO:0000256" key="1">
    <source>
        <dbReference type="ARBA" id="ARBA00004141"/>
    </source>
</evidence>
<accession>A0A9P1GKR0</accession>
<feature type="transmembrane region" description="Helical" evidence="5">
    <location>
        <begin position="150"/>
        <end position="170"/>
    </location>
</feature>
<evidence type="ECO:0000256" key="3">
    <source>
        <dbReference type="ARBA" id="ARBA00022989"/>
    </source>
</evidence>
<feature type="transmembrane region" description="Helical" evidence="5">
    <location>
        <begin position="190"/>
        <end position="209"/>
    </location>
</feature>
<dbReference type="PANTHER" id="PTHR10924:SF27">
    <property type="entry name" value="SOLUTE CARRIER FAMILY 49 MEMBER 4"/>
    <property type="match status" value="1"/>
</dbReference>
<dbReference type="InterPro" id="IPR036259">
    <property type="entry name" value="MFS_trans_sf"/>
</dbReference>
<keyword evidence="9" id="KW-1185">Reference proteome</keyword>
<keyword evidence="3 5" id="KW-1133">Transmembrane helix</keyword>
<dbReference type="GO" id="GO:0016020">
    <property type="term" value="C:membrane"/>
    <property type="evidence" value="ECO:0007669"/>
    <property type="project" value="UniProtKB-SubCell"/>
</dbReference>
<reference evidence="7" key="2">
    <citation type="submission" date="2024-04" db="EMBL/GenBank/DDBJ databases">
        <authorList>
            <person name="Chen Y."/>
            <person name="Shah S."/>
            <person name="Dougan E. K."/>
            <person name="Thang M."/>
            <person name="Chan C."/>
        </authorList>
    </citation>
    <scope>NUCLEOTIDE SEQUENCE [LARGE SCALE GENOMIC DNA]</scope>
</reference>
<keyword evidence="2 5" id="KW-0812">Transmembrane</keyword>
<evidence type="ECO:0000256" key="2">
    <source>
        <dbReference type="ARBA" id="ARBA00022692"/>
    </source>
</evidence>
<keyword evidence="4 5" id="KW-0472">Membrane</keyword>
<feature type="transmembrane region" description="Helical" evidence="5">
    <location>
        <begin position="312"/>
        <end position="333"/>
    </location>
</feature>
<protein>
    <submittedName>
        <fullName evidence="8">Solute carrier family 49 member 4 homolog (Disrupted in renal carcinoma protein 2 homolog)</fullName>
    </submittedName>
</protein>
<organism evidence="6">
    <name type="scientific">Cladocopium goreaui</name>
    <dbReference type="NCBI Taxonomy" id="2562237"/>
    <lineage>
        <taxon>Eukaryota</taxon>
        <taxon>Sar</taxon>
        <taxon>Alveolata</taxon>
        <taxon>Dinophyceae</taxon>
        <taxon>Suessiales</taxon>
        <taxon>Symbiodiniaceae</taxon>
        <taxon>Cladocopium</taxon>
    </lineage>
</organism>
<dbReference type="InterPro" id="IPR049680">
    <property type="entry name" value="FLVCR1-2_SLC49-like"/>
</dbReference>
<sequence>MALALSAEPLCLAHVASPARWWVLLVVTLMNILQSLLWNVFSPISETVKLTYGWADSDFAWAVNAANVSFMLALVPINKLYDLYGARQTMLLSTASLAFCGLVRCLPLRGQGFMVLVQLSMLANGITAAWANIAGPLISDLWFPARERTLATAIAVTGPPIGQALGFILGPSLVGHPATASSGLPAVQRLLWFEASFSLAVFLAAAIYFPAKPLVPPSESAAIKRHGDAGGYERLLPRSAQACRFWLLNLCFSLPIGCYQSWGSVLNLNLAGVQMSPKAVSLLGCWMTLSGAAGSIAVGLMTKRLLGALKSIILLCAGVSFAGFLFFAALLTADVPSSFGTLALGSSGILGGFGINCMLPLFFELILETVYGFVRDDVAATTTMLTMSSIQILVLLVPVKIAGSSLWMNWLMVTSVFLCFFGVSLLRARYSRLAADVGHDIASRCDQSGCF</sequence>
<feature type="transmembrane region" description="Helical" evidence="5">
    <location>
        <begin position="59"/>
        <end position="77"/>
    </location>
</feature>
<evidence type="ECO:0000256" key="4">
    <source>
        <dbReference type="ARBA" id="ARBA00023136"/>
    </source>
</evidence>
<evidence type="ECO:0000256" key="5">
    <source>
        <dbReference type="SAM" id="Phobius"/>
    </source>
</evidence>
<reference evidence="6" key="1">
    <citation type="submission" date="2022-10" db="EMBL/GenBank/DDBJ databases">
        <authorList>
            <person name="Chen Y."/>
            <person name="Dougan E. K."/>
            <person name="Chan C."/>
            <person name="Rhodes N."/>
            <person name="Thang M."/>
        </authorList>
    </citation>
    <scope>NUCLEOTIDE SEQUENCE</scope>
</reference>
<dbReference type="GO" id="GO:0022857">
    <property type="term" value="F:transmembrane transporter activity"/>
    <property type="evidence" value="ECO:0007669"/>
    <property type="project" value="InterPro"/>
</dbReference>
<dbReference type="InterPro" id="IPR011701">
    <property type="entry name" value="MFS"/>
</dbReference>
<gene>
    <name evidence="6" type="ORF">C1SCF055_LOCUS39038</name>
</gene>
<evidence type="ECO:0000313" key="8">
    <source>
        <dbReference type="EMBL" id="CAL4801426.1"/>
    </source>
</evidence>
<name>A0A9P1GKR0_9DINO</name>
<dbReference type="PANTHER" id="PTHR10924">
    <property type="entry name" value="MAJOR FACILITATOR SUPERFAMILY PROTEIN-RELATED"/>
    <property type="match status" value="1"/>
</dbReference>
<feature type="transmembrane region" description="Helical" evidence="5">
    <location>
        <begin position="115"/>
        <end position="138"/>
    </location>
</feature>
<evidence type="ECO:0000313" key="7">
    <source>
        <dbReference type="EMBL" id="CAL1167489.1"/>
    </source>
</evidence>
<comment type="caution">
    <text evidence="6">The sequence shown here is derived from an EMBL/GenBank/DDBJ whole genome shotgun (WGS) entry which is preliminary data.</text>
</comment>
<dbReference type="Gene3D" id="1.20.1250.20">
    <property type="entry name" value="MFS general substrate transporter like domains"/>
    <property type="match status" value="1"/>
</dbReference>
<dbReference type="EMBL" id="CAMXCT030006190">
    <property type="protein sequence ID" value="CAL4801426.1"/>
    <property type="molecule type" value="Genomic_DNA"/>
</dbReference>
<dbReference type="AlphaFoldDB" id="A0A9P1GKR0"/>
<feature type="transmembrane region" description="Helical" evidence="5">
    <location>
        <begin position="378"/>
        <end position="401"/>
    </location>
</feature>
<evidence type="ECO:0000313" key="9">
    <source>
        <dbReference type="Proteomes" id="UP001152797"/>
    </source>
</evidence>
<proteinExistence type="predicted"/>
<dbReference type="Pfam" id="PF07690">
    <property type="entry name" value="MFS_1"/>
    <property type="match status" value="1"/>
</dbReference>